<organism evidence="1 2">
    <name type="scientific">Didymella pomorum</name>
    <dbReference type="NCBI Taxonomy" id="749634"/>
    <lineage>
        <taxon>Eukaryota</taxon>
        <taxon>Fungi</taxon>
        <taxon>Dikarya</taxon>
        <taxon>Ascomycota</taxon>
        <taxon>Pezizomycotina</taxon>
        <taxon>Dothideomycetes</taxon>
        <taxon>Pleosporomycetidae</taxon>
        <taxon>Pleosporales</taxon>
        <taxon>Pleosporineae</taxon>
        <taxon>Didymellaceae</taxon>
        <taxon>Didymella</taxon>
    </lineage>
</organism>
<dbReference type="EMBL" id="JAPEVA010000029">
    <property type="protein sequence ID" value="KAJ4406146.1"/>
    <property type="molecule type" value="Genomic_DNA"/>
</dbReference>
<dbReference type="Proteomes" id="UP001140510">
    <property type="component" value="Unassembled WGS sequence"/>
</dbReference>
<keyword evidence="2" id="KW-1185">Reference proteome</keyword>
<dbReference type="AlphaFoldDB" id="A0A9W8ZGB9"/>
<accession>A0A9W8ZGB9</accession>
<dbReference type="GO" id="GO:0005634">
    <property type="term" value="C:nucleus"/>
    <property type="evidence" value="ECO:0007669"/>
    <property type="project" value="TreeGrafter"/>
</dbReference>
<proteinExistence type="predicted"/>
<reference evidence="1" key="1">
    <citation type="submission" date="2022-10" db="EMBL/GenBank/DDBJ databases">
        <title>Tapping the CABI collections for fungal endophytes: first genome assemblies for Collariella, Neodidymelliopsis, Ascochyta clinopodiicola, Didymella pomorum, Didymosphaeria variabile, Neocosmospora piperis and Neocucurbitaria cava.</title>
        <authorList>
            <person name="Hill R."/>
        </authorList>
    </citation>
    <scope>NUCLEOTIDE SEQUENCE</scope>
    <source>
        <strain evidence="1">IMI 355091</strain>
    </source>
</reference>
<dbReference type="InterPro" id="IPR036412">
    <property type="entry name" value="HAD-like_sf"/>
</dbReference>
<sequence length="286" mass="32407">MFPFQERMLRSPPDTESNVVAMIPLQTLVENSREHSRKYQKVIQTTARLPVSELKGGGDIKWLEPGQDVPKPLVDELLRRFSTKEGYDIFPDVLPFFKMLRTRSSTNDAEIWPWNKTVVGIITNSDNRVPGILESFGLKVGPRRVGAPDEREAHAALEDDISFVVLSYDVGVEKPQRAIFDAAYNSFQETLASRGDKSNPQDWEKLYIGDSLKHDVVGANQAGWKALRLDRQDQDQDSRISKGIRVTQEHVKTGNGSYDIEVYTIKDLEALHSIDPTKRWPGKESL</sequence>
<comment type="caution">
    <text evidence="1">The sequence shown here is derived from an EMBL/GenBank/DDBJ whole genome shotgun (WGS) entry which is preliminary data.</text>
</comment>
<dbReference type="Pfam" id="PF13242">
    <property type="entry name" value="Hydrolase_like"/>
    <property type="match status" value="1"/>
</dbReference>
<name>A0A9W8ZGB9_9PLEO</name>
<protein>
    <recommendedName>
        <fullName evidence="3">Hydrolase</fullName>
    </recommendedName>
</protein>
<dbReference type="PANTHER" id="PTHR46191:SF2">
    <property type="entry name" value="HALOACID DEHALOGENASE-LIKE HYDROLASE DOMAIN-CONTAINING PROTEIN 3"/>
    <property type="match status" value="1"/>
</dbReference>
<dbReference type="InterPro" id="IPR051828">
    <property type="entry name" value="HAD-like_hydrolase_domain"/>
</dbReference>
<dbReference type="PANTHER" id="PTHR46191">
    <property type="match status" value="1"/>
</dbReference>
<dbReference type="Gene3D" id="3.40.50.1000">
    <property type="entry name" value="HAD superfamily/HAD-like"/>
    <property type="match status" value="1"/>
</dbReference>
<dbReference type="OrthoDB" id="444127at2759"/>
<evidence type="ECO:0000313" key="1">
    <source>
        <dbReference type="EMBL" id="KAJ4406146.1"/>
    </source>
</evidence>
<evidence type="ECO:0000313" key="2">
    <source>
        <dbReference type="Proteomes" id="UP001140510"/>
    </source>
</evidence>
<dbReference type="SUPFAM" id="SSF56784">
    <property type="entry name" value="HAD-like"/>
    <property type="match status" value="1"/>
</dbReference>
<evidence type="ECO:0008006" key="3">
    <source>
        <dbReference type="Google" id="ProtNLM"/>
    </source>
</evidence>
<dbReference type="InterPro" id="IPR023214">
    <property type="entry name" value="HAD_sf"/>
</dbReference>
<gene>
    <name evidence="1" type="ORF">N0V91_004818</name>
</gene>